<accession>A0ABW0NY38</accession>
<keyword evidence="2" id="KW-1185">Reference proteome</keyword>
<evidence type="ECO:0000313" key="2">
    <source>
        <dbReference type="Proteomes" id="UP001596060"/>
    </source>
</evidence>
<dbReference type="EMBL" id="JBHSLU010000017">
    <property type="protein sequence ID" value="MFC5505411.1"/>
    <property type="molecule type" value="Genomic_DNA"/>
</dbReference>
<dbReference type="RefSeq" id="WP_156451795.1">
    <property type="nucleotide sequence ID" value="NZ_JBHSLU010000017.1"/>
</dbReference>
<protein>
    <submittedName>
        <fullName evidence="1">Uncharacterized protein</fullName>
    </submittedName>
</protein>
<sequence>MKYLMYDVHGTPRPFLFGADMAHADIHKMVGGAFDLIGAGFVSAQNCAPRAYGSSTTLRVGARREDTAIIRQHLGWED</sequence>
<gene>
    <name evidence="1" type="ORF">ACFPN9_09085</name>
</gene>
<name>A0ABW0NY38_9HYPH</name>
<dbReference type="Proteomes" id="UP001596060">
    <property type="component" value="Unassembled WGS sequence"/>
</dbReference>
<evidence type="ECO:0000313" key="1">
    <source>
        <dbReference type="EMBL" id="MFC5505411.1"/>
    </source>
</evidence>
<organism evidence="1 2">
    <name type="scientific">Bosea massiliensis</name>
    <dbReference type="NCBI Taxonomy" id="151419"/>
    <lineage>
        <taxon>Bacteria</taxon>
        <taxon>Pseudomonadati</taxon>
        <taxon>Pseudomonadota</taxon>
        <taxon>Alphaproteobacteria</taxon>
        <taxon>Hyphomicrobiales</taxon>
        <taxon>Boseaceae</taxon>
        <taxon>Bosea</taxon>
    </lineage>
</organism>
<comment type="caution">
    <text evidence="1">The sequence shown here is derived from an EMBL/GenBank/DDBJ whole genome shotgun (WGS) entry which is preliminary data.</text>
</comment>
<reference evidence="2" key="1">
    <citation type="journal article" date="2019" name="Int. J. Syst. Evol. Microbiol.">
        <title>The Global Catalogue of Microorganisms (GCM) 10K type strain sequencing project: providing services to taxonomists for standard genome sequencing and annotation.</title>
        <authorList>
            <consortium name="The Broad Institute Genomics Platform"/>
            <consortium name="The Broad Institute Genome Sequencing Center for Infectious Disease"/>
            <person name="Wu L."/>
            <person name="Ma J."/>
        </authorList>
    </citation>
    <scope>NUCLEOTIDE SEQUENCE [LARGE SCALE GENOMIC DNA]</scope>
    <source>
        <strain evidence="2">CCUG 43117</strain>
    </source>
</reference>
<proteinExistence type="predicted"/>